<reference evidence="1 2" key="1">
    <citation type="submission" date="2017-04" db="EMBL/GenBank/DDBJ databases">
        <authorList>
            <person name="Afonso C.L."/>
            <person name="Miller P.J."/>
            <person name="Scott M.A."/>
            <person name="Spackman E."/>
            <person name="Goraichik I."/>
            <person name="Dimitrov K.M."/>
            <person name="Suarez D.L."/>
            <person name="Swayne D.E."/>
        </authorList>
    </citation>
    <scope>NUCLEOTIDE SEQUENCE [LARGE SCALE GENOMIC DNA]</scope>
    <source>
        <strain evidence="1 2">CGMCC 1.12511</strain>
    </source>
</reference>
<evidence type="ECO:0000313" key="1">
    <source>
        <dbReference type="EMBL" id="SMC80839.1"/>
    </source>
</evidence>
<proteinExistence type="predicted"/>
<evidence type="ECO:0000313" key="2">
    <source>
        <dbReference type="Proteomes" id="UP000192634"/>
    </source>
</evidence>
<name>A0A1W2C6K6_9MICO</name>
<dbReference type="GO" id="GO:0003677">
    <property type="term" value="F:DNA binding"/>
    <property type="evidence" value="ECO:0007669"/>
    <property type="project" value="UniProtKB-KW"/>
</dbReference>
<dbReference type="InterPro" id="IPR051200">
    <property type="entry name" value="Host-pathogen_enzymatic-act"/>
</dbReference>
<dbReference type="Gene3D" id="2.130.10.10">
    <property type="entry name" value="YVTN repeat-like/Quinoprotein amine dehydrogenase"/>
    <property type="match status" value="2"/>
</dbReference>
<organism evidence="1 2">
    <name type="scientific">Janibacter indicus</name>
    <dbReference type="NCBI Taxonomy" id="857417"/>
    <lineage>
        <taxon>Bacteria</taxon>
        <taxon>Bacillati</taxon>
        <taxon>Actinomycetota</taxon>
        <taxon>Actinomycetes</taxon>
        <taxon>Micrococcales</taxon>
        <taxon>Intrasporangiaceae</taxon>
        <taxon>Janibacter</taxon>
    </lineage>
</organism>
<dbReference type="EMBL" id="FWXN01000010">
    <property type="protein sequence ID" value="SMC80839.1"/>
    <property type="molecule type" value="Genomic_DNA"/>
</dbReference>
<gene>
    <name evidence="1" type="ORF">SAMN06296429_11084</name>
</gene>
<accession>A0A1W2C6K6</accession>
<dbReference type="SUPFAM" id="SSF63825">
    <property type="entry name" value="YWTD domain"/>
    <property type="match status" value="1"/>
</dbReference>
<dbReference type="AlphaFoldDB" id="A0A1W2C6K6"/>
<keyword evidence="1" id="KW-0238">DNA-binding</keyword>
<dbReference type="Proteomes" id="UP000192634">
    <property type="component" value="Unassembled WGS sequence"/>
</dbReference>
<dbReference type="InterPro" id="IPR015943">
    <property type="entry name" value="WD40/YVTN_repeat-like_dom_sf"/>
</dbReference>
<dbReference type="GO" id="GO:0005975">
    <property type="term" value="P:carbohydrate metabolic process"/>
    <property type="evidence" value="ECO:0007669"/>
    <property type="project" value="UniProtKB-ARBA"/>
</dbReference>
<dbReference type="PANTHER" id="PTHR47197">
    <property type="entry name" value="PROTEIN NIRF"/>
    <property type="match status" value="1"/>
</dbReference>
<dbReference type="Gene3D" id="2.60.40.10">
    <property type="entry name" value="Immunoglobulins"/>
    <property type="match status" value="1"/>
</dbReference>
<dbReference type="PANTHER" id="PTHR47197:SF3">
    <property type="entry name" value="DIHYDRO-HEME D1 DEHYDROGENASE"/>
    <property type="match status" value="1"/>
</dbReference>
<dbReference type="InterPro" id="IPR013783">
    <property type="entry name" value="Ig-like_fold"/>
</dbReference>
<protein>
    <submittedName>
        <fullName evidence="1">DNA-binding beta-propeller fold protein YncE</fullName>
    </submittedName>
</protein>
<sequence>MQTTGAAAATKRFTVRVTPSVRKPGAPYGYDLVNAVNASSGKTVVDATAHRGYVLQYRDGLVDVYDTTTGEPVETITGLPDYATGIAVDSTTGKLYVSGGKKVAVVDTRGTGADRNKVTTVEVPGNVNTGSLRALAVDEQSHTVYVADFYGGKLHVYDGALGATPSTLAINADATPSDLAIDQRRGLLYVVDTSLMTDNPTTYLRKFDLRANNAASLVMSSRDVYVSGLTIDEEANKVWFSSTKDTSVWQIDPTRTPTSPGGNVVTSTLNSGSAPNGITVDPSTGKLLVADTKLNKVWAVDTANPNNRGTALEGPDPLTYVIRVAADPSAGTVLGGTNKGSVFLMADRPRFTTEELPLATAGAELKASVAPTSRAGDRAPAARYSLVSGELPAGVTLSADGSLSGTPTAEGRFDFVVQSDRVLGSQEKFVLEVEKAAPAVTSLSAPATSVVYGKAATVTVRVAPQANGTLRAVVGSRTITAPVSNGSARIVLPAASLQPGTRTVALAFTGAEGFTNSNGTLRVTVAKAKGSVKVTATKKVKRGKAVTATVRVTAPGLAAAAVNGKVTIQVGATKKSAVVKKGVAVVKLTVKKNQKPGTVKVTATWAGSATVSGGKATADVKVTR</sequence>